<sequence length="113" mass="12791">MKNASDTRRYSAEELKALRARERSRTDWARVDAMTEADLDAAIAADPDWKDIPRDWHKDAVPVTPGAKRLVSLRLDPDVLDFFRSQGKGYQTRMNAVLRAYMRAARARGGKAS</sequence>
<organism evidence="1 2">
    <name type="scientific">Neoroseomonas marina</name>
    <dbReference type="NCBI Taxonomy" id="1232220"/>
    <lineage>
        <taxon>Bacteria</taxon>
        <taxon>Pseudomonadati</taxon>
        <taxon>Pseudomonadota</taxon>
        <taxon>Alphaproteobacteria</taxon>
        <taxon>Acetobacterales</taxon>
        <taxon>Acetobacteraceae</taxon>
        <taxon>Neoroseomonas</taxon>
    </lineage>
</organism>
<accession>A0A848EBF9</accession>
<reference evidence="1 2" key="1">
    <citation type="submission" date="2020-03" db="EMBL/GenBank/DDBJ databases">
        <authorList>
            <person name="Sun Q."/>
        </authorList>
    </citation>
    <scope>NUCLEOTIDE SEQUENCE [LARGE SCALE GENOMIC DNA]</scope>
    <source>
        <strain evidence="1 2">JC162</strain>
    </source>
</reference>
<dbReference type="AlphaFoldDB" id="A0A848EBF9"/>
<keyword evidence="2" id="KW-1185">Reference proteome</keyword>
<name>A0A848EBF9_9PROT</name>
<gene>
    <name evidence="1" type="ORF">GWK16_06040</name>
</gene>
<proteinExistence type="predicted"/>
<dbReference type="Proteomes" id="UP000548582">
    <property type="component" value="Unassembled WGS sequence"/>
</dbReference>
<dbReference type="Pfam" id="PF14384">
    <property type="entry name" value="BrnA_antitoxin"/>
    <property type="match status" value="1"/>
</dbReference>
<evidence type="ECO:0000313" key="2">
    <source>
        <dbReference type="Proteomes" id="UP000548582"/>
    </source>
</evidence>
<dbReference type="EMBL" id="JABBKX010000002">
    <property type="protein sequence ID" value="NMJ40793.1"/>
    <property type="molecule type" value="Genomic_DNA"/>
</dbReference>
<evidence type="ECO:0000313" key="1">
    <source>
        <dbReference type="EMBL" id="NMJ40793.1"/>
    </source>
</evidence>
<comment type="caution">
    <text evidence="1">The sequence shown here is derived from an EMBL/GenBank/DDBJ whole genome shotgun (WGS) entry which is preliminary data.</text>
</comment>
<protein>
    <submittedName>
        <fullName evidence="1">BrnA antitoxin family protein</fullName>
    </submittedName>
</protein>
<dbReference type="RefSeq" id="WP_170053063.1">
    <property type="nucleotide sequence ID" value="NZ_JABBKX010000002.1"/>
</dbReference>
<dbReference type="InterPro" id="IPR025528">
    <property type="entry name" value="BrnA_antitoxin"/>
</dbReference>